<evidence type="ECO:0000256" key="1">
    <source>
        <dbReference type="SAM" id="Phobius"/>
    </source>
</evidence>
<keyword evidence="1" id="KW-0812">Transmembrane</keyword>
<dbReference type="Pfam" id="PF05545">
    <property type="entry name" value="FixQ"/>
    <property type="match status" value="1"/>
</dbReference>
<dbReference type="KEGG" id="mets:DK389_02370"/>
<dbReference type="AlphaFoldDB" id="A0A2U8W249"/>
<keyword evidence="3" id="KW-1185">Reference proteome</keyword>
<gene>
    <name evidence="2" type="ORF">DK389_02370</name>
</gene>
<dbReference type="RefSeq" id="WP_109887269.1">
    <property type="nucleotide sequence ID" value="NZ_CP029550.1"/>
</dbReference>
<keyword evidence="1" id="KW-1133">Transmembrane helix</keyword>
<organism evidence="2 3">
    <name type="scientific">Methylobacterium durans</name>
    <dbReference type="NCBI Taxonomy" id="2202825"/>
    <lineage>
        <taxon>Bacteria</taxon>
        <taxon>Pseudomonadati</taxon>
        <taxon>Pseudomonadota</taxon>
        <taxon>Alphaproteobacteria</taxon>
        <taxon>Hyphomicrobiales</taxon>
        <taxon>Methylobacteriaceae</taxon>
        <taxon>Methylobacterium</taxon>
    </lineage>
</organism>
<protein>
    <submittedName>
        <fullName evidence="2">CcoQ/FixQ family Cbb3-type cytochrome c oxidase assembly chaperone</fullName>
    </submittedName>
</protein>
<name>A0A2U8W249_9HYPH</name>
<dbReference type="InterPro" id="IPR008621">
    <property type="entry name" value="Cbb3-typ_cyt_oxidase_comp"/>
</dbReference>
<feature type="transmembrane region" description="Helical" evidence="1">
    <location>
        <begin position="12"/>
        <end position="31"/>
    </location>
</feature>
<dbReference type="EMBL" id="CP029550">
    <property type="protein sequence ID" value="AWN39580.1"/>
    <property type="molecule type" value="Genomic_DNA"/>
</dbReference>
<keyword evidence="1" id="KW-0472">Membrane</keyword>
<sequence length="49" mass="5516">MSYETAASFAQTSGLLYFVGIFAAVTLYAFWPRNRTRFEAAAHLPLNED</sequence>
<dbReference type="OrthoDB" id="7173870at2"/>
<dbReference type="CDD" id="cd01324">
    <property type="entry name" value="cbb3_Oxidase_CcoQ"/>
    <property type="match status" value="1"/>
</dbReference>
<proteinExistence type="predicted"/>
<reference evidence="3" key="1">
    <citation type="submission" date="2018-05" db="EMBL/GenBank/DDBJ databases">
        <title>Complete Genome Sequence of Methylobacterium sp. 17SD2-17.</title>
        <authorList>
            <person name="Srinivasan S."/>
        </authorList>
    </citation>
    <scope>NUCLEOTIDE SEQUENCE [LARGE SCALE GENOMIC DNA]</scope>
    <source>
        <strain evidence="3">17SD2-17</strain>
    </source>
</reference>
<evidence type="ECO:0000313" key="3">
    <source>
        <dbReference type="Proteomes" id="UP000245926"/>
    </source>
</evidence>
<evidence type="ECO:0000313" key="2">
    <source>
        <dbReference type="EMBL" id="AWN39580.1"/>
    </source>
</evidence>
<accession>A0A2U8W249</accession>
<dbReference type="Proteomes" id="UP000245926">
    <property type="component" value="Chromosome"/>
</dbReference>